<keyword evidence="2" id="KW-1185">Reference proteome</keyword>
<dbReference type="GO" id="GO:0003964">
    <property type="term" value="F:RNA-directed DNA polymerase activity"/>
    <property type="evidence" value="ECO:0007669"/>
    <property type="project" value="UniProtKB-KW"/>
</dbReference>
<evidence type="ECO:0000313" key="2">
    <source>
        <dbReference type="Proteomes" id="UP001151760"/>
    </source>
</evidence>
<reference evidence="1" key="1">
    <citation type="journal article" date="2022" name="Int. J. Mol. Sci.">
        <title>Draft Genome of Tanacetum Coccineum: Genomic Comparison of Closely Related Tanacetum-Family Plants.</title>
        <authorList>
            <person name="Yamashiro T."/>
            <person name="Shiraishi A."/>
            <person name="Nakayama K."/>
            <person name="Satake H."/>
        </authorList>
    </citation>
    <scope>NUCLEOTIDE SEQUENCE</scope>
</reference>
<dbReference type="SUPFAM" id="SSF53098">
    <property type="entry name" value="Ribonuclease H-like"/>
    <property type="match status" value="1"/>
</dbReference>
<dbReference type="Proteomes" id="UP001151760">
    <property type="component" value="Unassembled WGS sequence"/>
</dbReference>
<accession>A0ABQ4YNU0</accession>
<keyword evidence="1" id="KW-0695">RNA-directed DNA polymerase</keyword>
<evidence type="ECO:0000313" key="1">
    <source>
        <dbReference type="EMBL" id="GJS79091.1"/>
    </source>
</evidence>
<organism evidence="1 2">
    <name type="scientific">Tanacetum coccineum</name>
    <dbReference type="NCBI Taxonomy" id="301880"/>
    <lineage>
        <taxon>Eukaryota</taxon>
        <taxon>Viridiplantae</taxon>
        <taxon>Streptophyta</taxon>
        <taxon>Embryophyta</taxon>
        <taxon>Tracheophyta</taxon>
        <taxon>Spermatophyta</taxon>
        <taxon>Magnoliopsida</taxon>
        <taxon>eudicotyledons</taxon>
        <taxon>Gunneridae</taxon>
        <taxon>Pentapetalae</taxon>
        <taxon>asterids</taxon>
        <taxon>campanulids</taxon>
        <taxon>Asterales</taxon>
        <taxon>Asteraceae</taxon>
        <taxon>Asteroideae</taxon>
        <taxon>Anthemideae</taxon>
        <taxon>Anthemidinae</taxon>
        <taxon>Tanacetum</taxon>
    </lineage>
</organism>
<dbReference type="InterPro" id="IPR012337">
    <property type="entry name" value="RNaseH-like_sf"/>
</dbReference>
<proteinExistence type="predicted"/>
<protein>
    <submittedName>
        <fullName evidence="1">Reverse transcriptase domain-containing protein</fullName>
    </submittedName>
</protein>
<keyword evidence="1" id="KW-0548">Nucleotidyltransferase</keyword>
<dbReference type="PANTHER" id="PTHR48475:SF2">
    <property type="entry name" value="RIBONUCLEASE H"/>
    <property type="match status" value="1"/>
</dbReference>
<sequence>MTSITSAWPFSQWGIDIVGPLPTAPGVQDLEGLALEENNLSYGKQFAEGTFPVFCKKLGTLQAFTSVYHPQANGLVEVTNREIVKRHGTKTRNGTPGLEISVETKRVQDFDSKENEKRRQEDLDVLEERREMAAIKEAHYKQKLEGYYNKNVKPSTFKPKTYVLRLNSASKAEYQGKMGPMWEVPYRVRKAYGDGAYKLETLSGEAID</sequence>
<name>A0ABQ4YNU0_9ASTR</name>
<dbReference type="InterPro" id="IPR036397">
    <property type="entry name" value="RNaseH_sf"/>
</dbReference>
<comment type="caution">
    <text evidence="1">The sequence shown here is derived from an EMBL/GenBank/DDBJ whole genome shotgun (WGS) entry which is preliminary data.</text>
</comment>
<dbReference type="Gene3D" id="3.30.420.10">
    <property type="entry name" value="Ribonuclease H-like superfamily/Ribonuclease H"/>
    <property type="match status" value="1"/>
</dbReference>
<reference evidence="1" key="2">
    <citation type="submission" date="2022-01" db="EMBL/GenBank/DDBJ databases">
        <authorList>
            <person name="Yamashiro T."/>
            <person name="Shiraishi A."/>
            <person name="Satake H."/>
            <person name="Nakayama K."/>
        </authorList>
    </citation>
    <scope>NUCLEOTIDE SEQUENCE</scope>
</reference>
<keyword evidence="1" id="KW-0808">Transferase</keyword>
<gene>
    <name evidence="1" type="ORF">Tco_0728972</name>
</gene>
<dbReference type="EMBL" id="BQNB010010572">
    <property type="protein sequence ID" value="GJS79091.1"/>
    <property type="molecule type" value="Genomic_DNA"/>
</dbReference>
<dbReference type="PANTHER" id="PTHR48475">
    <property type="entry name" value="RIBONUCLEASE H"/>
    <property type="match status" value="1"/>
</dbReference>